<evidence type="ECO:0000256" key="4">
    <source>
        <dbReference type="PIRSR" id="PIRSR000077-4"/>
    </source>
</evidence>
<dbReference type="Proteomes" id="UP001152799">
    <property type="component" value="Chromosome 6"/>
</dbReference>
<gene>
    <name evidence="6" type="ORF">CEUTPL_LOCUS10396</name>
</gene>
<dbReference type="SUPFAM" id="SSF52833">
    <property type="entry name" value="Thioredoxin-like"/>
    <property type="match status" value="1"/>
</dbReference>
<organism evidence="6 7">
    <name type="scientific">Ceutorhynchus assimilis</name>
    <name type="common">cabbage seed weevil</name>
    <dbReference type="NCBI Taxonomy" id="467358"/>
    <lineage>
        <taxon>Eukaryota</taxon>
        <taxon>Metazoa</taxon>
        <taxon>Ecdysozoa</taxon>
        <taxon>Arthropoda</taxon>
        <taxon>Hexapoda</taxon>
        <taxon>Insecta</taxon>
        <taxon>Pterygota</taxon>
        <taxon>Neoptera</taxon>
        <taxon>Endopterygota</taxon>
        <taxon>Coleoptera</taxon>
        <taxon>Polyphaga</taxon>
        <taxon>Cucujiformia</taxon>
        <taxon>Curculionidae</taxon>
        <taxon>Ceutorhynchinae</taxon>
        <taxon>Ceutorhynchus</taxon>
    </lineage>
</organism>
<evidence type="ECO:0000256" key="1">
    <source>
        <dbReference type="ARBA" id="ARBA00023157"/>
    </source>
</evidence>
<dbReference type="PROSITE" id="PS00194">
    <property type="entry name" value="THIOREDOXIN_1"/>
    <property type="match status" value="1"/>
</dbReference>
<feature type="site" description="Contributes to redox potential value" evidence="3">
    <location>
        <position position="33"/>
    </location>
</feature>
<accession>A0A9P0GKH3</accession>
<dbReference type="Gene3D" id="3.40.30.10">
    <property type="entry name" value="Glutaredoxin"/>
    <property type="match status" value="1"/>
</dbReference>
<evidence type="ECO:0000256" key="3">
    <source>
        <dbReference type="PIRSR" id="PIRSR000077-1"/>
    </source>
</evidence>
<feature type="disulfide bond" description="Redox-active" evidence="4">
    <location>
        <begin position="32"/>
        <end position="35"/>
    </location>
</feature>
<comment type="similarity">
    <text evidence="2">Belongs to the thioredoxin family.</text>
</comment>
<dbReference type="OrthoDB" id="2121326at2759"/>
<dbReference type="EMBL" id="OU892282">
    <property type="protein sequence ID" value="CAH1131840.1"/>
    <property type="molecule type" value="Genomic_DNA"/>
</dbReference>
<dbReference type="InterPro" id="IPR013766">
    <property type="entry name" value="Thioredoxin_domain"/>
</dbReference>
<evidence type="ECO:0000256" key="2">
    <source>
        <dbReference type="PIRNR" id="PIRNR000077"/>
    </source>
</evidence>
<dbReference type="PANTHER" id="PTHR46115">
    <property type="entry name" value="THIOREDOXIN-LIKE PROTEIN 1"/>
    <property type="match status" value="1"/>
</dbReference>
<proteinExistence type="inferred from homology"/>
<sequence length="105" mass="11833">MVTHIKDKDDLLQKLNDAGDQLVVIDFFATWCGPCKVISPKLEELAGEHTNVHILKVDVDECEDLAMEYNISSMPTFVFIKNKVVISTFAGANYDKLKAFILENK</sequence>
<feature type="domain" description="Thioredoxin" evidence="5">
    <location>
        <begin position="1"/>
        <end position="105"/>
    </location>
</feature>
<feature type="site" description="Deprotonates C-terminal active site Cys" evidence="3">
    <location>
        <position position="26"/>
    </location>
</feature>
<keyword evidence="7" id="KW-1185">Reference proteome</keyword>
<evidence type="ECO:0000313" key="7">
    <source>
        <dbReference type="Proteomes" id="UP001152799"/>
    </source>
</evidence>
<keyword evidence="1 4" id="KW-1015">Disulfide bond</keyword>
<keyword evidence="4" id="KW-0676">Redox-active center</keyword>
<evidence type="ECO:0000259" key="5">
    <source>
        <dbReference type="PROSITE" id="PS51352"/>
    </source>
</evidence>
<dbReference type="AlphaFoldDB" id="A0A9P0GKH3"/>
<dbReference type="PROSITE" id="PS51352">
    <property type="entry name" value="THIOREDOXIN_2"/>
    <property type="match status" value="1"/>
</dbReference>
<feature type="site" description="Contributes to redox potential value" evidence="3">
    <location>
        <position position="34"/>
    </location>
</feature>
<name>A0A9P0GKH3_9CUCU</name>
<dbReference type="PIRSF" id="PIRSF000077">
    <property type="entry name" value="Thioredoxin"/>
    <property type="match status" value="1"/>
</dbReference>
<dbReference type="PRINTS" id="PR00421">
    <property type="entry name" value="THIOREDOXIN"/>
</dbReference>
<dbReference type="NCBIfam" id="TIGR01068">
    <property type="entry name" value="thioredoxin"/>
    <property type="match status" value="1"/>
</dbReference>
<dbReference type="Pfam" id="PF00085">
    <property type="entry name" value="Thioredoxin"/>
    <property type="match status" value="1"/>
</dbReference>
<protein>
    <recommendedName>
        <fullName evidence="2">Thioredoxin</fullName>
    </recommendedName>
</protein>
<dbReference type="InterPro" id="IPR017937">
    <property type="entry name" value="Thioredoxin_CS"/>
</dbReference>
<evidence type="ECO:0000313" key="6">
    <source>
        <dbReference type="EMBL" id="CAH1131840.1"/>
    </source>
</evidence>
<dbReference type="CDD" id="cd02947">
    <property type="entry name" value="TRX_family"/>
    <property type="match status" value="1"/>
</dbReference>
<feature type="active site" description="Nucleophile" evidence="3">
    <location>
        <position position="32"/>
    </location>
</feature>
<feature type="active site" description="Nucleophile" evidence="3">
    <location>
        <position position="35"/>
    </location>
</feature>
<dbReference type="InterPro" id="IPR036249">
    <property type="entry name" value="Thioredoxin-like_sf"/>
</dbReference>
<dbReference type="InterPro" id="IPR005746">
    <property type="entry name" value="Thioredoxin"/>
</dbReference>
<dbReference type="GO" id="GO:0015035">
    <property type="term" value="F:protein-disulfide reductase activity"/>
    <property type="evidence" value="ECO:0007669"/>
    <property type="project" value="InterPro"/>
</dbReference>
<reference evidence="6" key="1">
    <citation type="submission" date="2022-01" db="EMBL/GenBank/DDBJ databases">
        <authorList>
            <person name="King R."/>
        </authorList>
    </citation>
    <scope>NUCLEOTIDE SEQUENCE</scope>
</reference>